<dbReference type="EMBL" id="BAAAQN010000063">
    <property type="protein sequence ID" value="GAA2055904.1"/>
    <property type="molecule type" value="Genomic_DNA"/>
</dbReference>
<evidence type="ECO:0000256" key="1">
    <source>
        <dbReference type="ARBA" id="ARBA00022763"/>
    </source>
</evidence>
<accession>A0ABP5GW99</accession>
<dbReference type="InterPro" id="IPR051912">
    <property type="entry name" value="Alkylbase_DNA_Glycosylase/TA"/>
</dbReference>
<reference evidence="5" key="1">
    <citation type="journal article" date="2019" name="Int. J. Syst. Evol. Microbiol.">
        <title>The Global Catalogue of Microorganisms (GCM) 10K type strain sequencing project: providing services to taxonomists for standard genome sequencing and annotation.</title>
        <authorList>
            <consortium name="The Broad Institute Genomics Platform"/>
            <consortium name="The Broad Institute Genome Sequencing Center for Infectious Disease"/>
            <person name="Wu L."/>
            <person name="Ma J."/>
        </authorList>
    </citation>
    <scope>NUCLEOTIDE SEQUENCE [LARGE SCALE GENOMIC DNA]</scope>
    <source>
        <strain evidence="5">JCM 16014</strain>
    </source>
</reference>
<dbReference type="RefSeq" id="WP_344670561.1">
    <property type="nucleotide sequence ID" value="NZ_BAAAQN010000063.1"/>
</dbReference>
<dbReference type="Proteomes" id="UP001500751">
    <property type="component" value="Unassembled WGS sequence"/>
</dbReference>
<keyword evidence="1" id="KW-0227">DNA damage</keyword>
<dbReference type="SUPFAM" id="SSF48150">
    <property type="entry name" value="DNA-glycosylase"/>
    <property type="match status" value="1"/>
</dbReference>
<dbReference type="PANTHER" id="PTHR43003:SF6">
    <property type="entry name" value="DNA GLYCOSYLASE"/>
    <property type="match status" value="1"/>
</dbReference>
<dbReference type="InterPro" id="IPR011257">
    <property type="entry name" value="DNA_glycosylase"/>
</dbReference>
<comment type="caution">
    <text evidence="4">The sequence shown here is derived from an EMBL/GenBank/DDBJ whole genome shotgun (WGS) entry which is preliminary data.</text>
</comment>
<organism evidence="4 5">
    <name type="scientific">Catenulispora yoronensis</name>
    <dbReference type="NCBI Taxonomy" id="450799"/>
    <lineage>
        <taxon>Bacteria</taxon>
        <taxon>Bacillati</taxon>
        <taxon>Actinomycetota</taxon>
        <taxon>Actinomycetes</taxon>
        <taxon>Catenulisporales</taxon>
        <taxon>Catenulisporaceae</taxon>
        <taxon>Catenulispora</taxon>
    </lineage>
</organism>
<feature type="region of interest" description="Disordered" evidence="3">
    <location>
        <begin position="1"/>
        <end position="76"/>
    </location>
</feature>
<evidence type="ECO:0000256" key="2">
    <source>
        <dbReference type="ARBA" id="ARBA00023204"/>
    </source>
</evidence>
<proteinExistence type="predicted"/>
<evidence type="ECO:0000313" key="5">
    <source>
        <dbReference type="Proteomes" id="UP001500751"/>
    </source>
</evidence>
<keyword evidence="5" id="KW-1185">Reference proteome</keyword>
<keyword evidence="2" id="KW-0234">DNA repair</keyword>
<sequence length="371" mass="40528">MTEHEDIRAYWAARKGRSGGTAFDAHRRSSRRPAVPNARSGSPSSADREQPPAESSDQSDQSAPSDPSGASSPRRFEADVRVTVLVDPGYDLSASVGALRRGAGDPTFRRTPDGALWLGCRTPAGDPGTLRLRRATPETVDAEAWGPGAPWLVKTLPDLLGLGDTDQVRAEFAELVRGQGNRQLIDSLRRNAGLRVIRSGRVWDSMVPAVLEQRVTVQEAHRAYQILVRRYGVPAPGAPADVRLHVSPAPREWAMIPSWEWIRAGVDGKRSRAVLGAARVAARLEETVGMERDEAARRIRTVPGIGVWTAAEVMHRAHGDADAVSVGDLHLPRIVCGALGDPAGHWDDDRMLELLEPYRGHRYRVSALLYR</sequence>
<gene>
    <name evidence="4" type="ORF">GCM10009839_76020</name>
</gene>
<evidence type="ECO:0000256" key="3">
    <source>
        <dbReference type="SAM" id="MobiDB-lite"/>
    </source>
</evidence>
<dbReference type="Gene3D" id="1.10.340.30">
    <property type="entry name" value="Hypothetical protein, domain 2"/>
    <property type="match status" value="1"/>
</dbReference>
<feature type="compositionally biased region" description="Low complexity" evidence="3">
    <location>
        <begin position="52"/>
        <end position="73"/>
    </location>
</feature>
<name>A0ABP5GW99_9ACTN</name>
<protein>
    <submittedName>
        <fullName evidence="4">3-methyladenine DNA glycosylase</fullName>
    </submittedName>
</protein>
<dbReference type="PANTHER" id="PTHR43003">
    <property type="entry name" value="DNA-3-METHYLADENINE GLYCOSYLASE"/>
    <property type="match status" value="1"/>
</dbReference>
<evidence type="ECO:0000313" key="4">
    <source>
        <dbReference type="EMBL" id="GAA2055904.1"/>
    </source>
</evidence>